<feature type="transmembrane region" description="Helical" evidence="1">
    <location>
        <begin position="6"/>
        <end position="25"/>
    </location>
</feature>
<organism evidence="2">
    <name type="scientific">Siphoviridae sp. ctQJR51</name>
    <dbReference type="NCBI Taxonomy" id="2826327"/>
    <lineage>
        <taxon>Viruses</taxon>
        <taxon>Duplodnaviria</taxon>
        <taxon>Heunggongvirae</taxon>
        <taxon>Uroviricota</taxon>
        <taxon>Caudoviricetes</taxon>
    </lineage>
</organism>
<dbReference type="EMBL" id="BK014807">
    <property type="protein sequence ID" value="DAD76731.1"/>
    <property type="molecule type" value="Genomic_DNA"/>
</dbReference>
<keyword evidence="1" id="KW-0472">Membrane</keyword>
<sequence>MQEILFEILSAAVAACATFIGWILTKRNGHDGEDRDR</sequence>
<evidence type="ECO:0000256" key="1">
    <source>
        <dbReference type="SAM" id="Phobius"/>
    </source>
</evidence>
<reference evidence="2" key="1">
    <citation type="journal article" date="2021" name="Proc. Natl. Acad. Sci. U.S.A.">
        <title>A Catalog of Tens of Thousands of Viruses from Human Metagenomes Reveals Hidden Associations with Chronic Diseases.</title>
        <authorList>
            <person name="Tisza M.J."/>
            <person name="Buck C.B."/>
        </authorList>
    </citation>
    <scope>NUCLEOTIDE SEQUENCE</scope>
    <source>
        <strain evidence="2">CtQJR51</strain>
    </source>
</reference>
<proteinExistence type="predicted"/>
<protein>
    <submittedName>
        <fullName evidence="2">Uncharacterized protein</fullName>
    </submittedName>
</protein>
<keyword evidence="1" id="KW-0812">Transmembrane</keyword>
<dbReference type="EMBL" id="BK014807">
    <property type="protein sequence ID" value="DAD76702.1"/>
    <property type="molecule type" value="Genomic_DNA"/>
</dbReference>
<name>A0A8S5M3C8_9CAUD</name>
<keyword evidence="1" id="KW-1133">Transmembrane helix</keyword>
<accession>A0A8S5M3C8</accession>
<evidence type="ECO:0000313" key="2">
    <source>
        <dbReference type="EMBL" id="DAD76702.1"/>
    </source>
</evidence>